<evidence type="ECO:0000259" key="1">
    <source>
        <dbReference type="SMART" id="SM00587"/>
    </source>
</evidence>
<feature type="domain" description="CHK kinase-like" evidence="1">
    <location>
        <begin position="124"/>
        <end position="318"/>
    </location>
</feature>
<gene>
    <name evidence="2" type="ORF">g.8409</name>
</gene>
<dbReference type="EMBL" id="GEDC01003580">
    <property type="protein sequence ID" value="JAS33718.1"/>
    <property type="molecule type" value="Transcribed_RNA"/>
</dbReference>
<organism evidence="2">
    <name type="scientific">Clastoptera arizonana</name>
    <name type="common">Arizona spittle bug</name>
    <dbReference type="NCBI Taxonomy" id="38151"/>
    <lineage>
        <taxon>Eukaryota</taxon>
        <taxon>Metazoa</taxon>
        <taxon>Ecdysozoa</taxon>
        <taxon>Arthropoda</taxon>
        <taxon>Hexapoda</taxon>
        <taxon>Insecta</taxon>
        <taxon>Pterygota</taxon>
        <taxon>Neoptera</taxon>
        <taxon>Paraneoptera</taxon>
        <taxon>Hemiptera</taxon>
        <taxon>Auchenorrhyncha</taxon>
        <taxon>Cercopoidea</taxon>
        <taxon>Clastopteridae</taxon>
        <taxon>Clastoptera</taxon>
    </lineage>
</organism>
<dbReference type="SMART" id="SM00587">
    <property type="entry name" value="CHK"/>
    <property type="match status" value="1"/>
</dbReference>
<proteinExistence type="predicted"/>
<dbReference type="Gene3D" id="3.90.1200.10">
    <property type="match status" value="1"/>
</dbReference>
<dbReference type="InterPro" id="IPR004119">
    <property type="entry name" value="EcKL"/>
</dbReference>
<dbReference type="SUPFAM" id="SSF56112">
    <property type="entry name" value="Protein kinase-like (PK-like)"/>
    <property type="match status" value="1"/>
</dbReference>
<accession>A0A1B6E705</accession>
<dbReference type="AlphaFoldDB" id="A0A1B6E705"/>
<name>A0A1B6E705_9HEMI</name>
<evidence type="ECO:0000313" key="2">
    <source>
        <dbReference type="EMBL" id="JAS33718.1"/>
    </source>
</evidence>
<dbReference type="InterPro" id="IPR011009">
    <property type="entry name" value="Kinase-like_dom_sf"/>
</dbReference>
<dbReference type="Pfam" id="PF02958">
    <property type="entry name" value="EcKL"/>
    <property type="match status" value="1"/>
</dbReference>
<sequence>MSKLSFLEKYLIPSIKGGKYDSDLVFVKWVDDEGLDVKLFASSCVFITAVFKQNNNLVKIPFILKYQLLDSKVRDWLKLDEQFFNEVYTYENILPLLTSGGVLSDVFPEYFYGYCSDRLEDNVVVLQDLRSDGFRMSAGLFLDYEHCAVALKQLGRFHALSYGAKINKREILCERIQNLKECRFPKDVALFNHYLYTKSAKRAVQPFLERGEYVDVIGRFIDRVERTQDFFFDLLRPEEPVSVLCHGDFCRNNVIFKYDEDNVPVDVKFFDIATCRYASPAIDLSFFFYLNTTYEMRLAHWDDLLEIYYEALTKTLPDVTKPSFQDIQREIQDKSVYGFAISSFFLPVLLNETPVDTTELAYLSPADRSESIISFGGDNATLLISKNFKDLVERGFLK</sequence>
<protein>
    <recommendedName>
        <fullName evidence="1">CHK kinase-like domain-containing protein</fullName>
    </recommendedName>
</protein>
<dbReference type="InterPro" id="IPR015897">
    <property type="entry name" value="CHK_kinase-like"/>
</dbReference>
<dbReference type="PANTHER" id="PTHR11012">
    <property type="entry name" value="PROTEIN KINASE-LIKE DOMAIN-CONTAINING"/>
    <property type="match status" value="1"/>
</dbReference>
<reference evidence="2" key="1">
    <citation type="submission" date="2015-12" db="EMBL/GenBank/DDBJ databases">
        <title>De novo transcriptome assembly of four potential Pierce s Disease insect vectors from Arizona vineyards.</title>
        <authorList>
            <person name="Tassone E.E."/>
        </authorList>
    </citation>
    <scope>NUCLEOTIDE SEQUENCE</scope>
</reference>
<dbReference type="PANTHER" id="PTHR11012:SF8">
    <property type="entry name" value="JUVENILE HORMONE-INDUCIBLE PROTEIN 26"/>
    <property type="match status" value="1"/>
</dbReference>